<reference evidence="3 6" key="2">
    <citation type="submission" date="2019-08" db="EMBL/GenBank/DDBJ databases">
        <title>The genome sequence of a newly discovered highly antifungal drug resistant Aspergillus species, Aspergillus tanneri NIH 1004.</title>
        <authorList>
            <person name="Mounaud S."/>
            <person name="Singh I."/>
            <person name="Joardar V."/>
            <person name="Pakala S."/>
            <person name="Pakala S."/>
            <person name="Venepally P."/>
            <person name="Chung J.K."/>
            <person name="Losada L."/>
            <person name="Nierman W.C."/>
        </authorList>
    </citation>
    <scope>NUCLEOTIDE SEQUENCE [LARGE SCALE GENOMIC DNA]</scope>
    <source>
        <strain evidence="3 6">NIH1004</strain>
    </source>
</reference>
<dbReference type="VEuPathDB" id="FungiDB:EYZ11_001549"/>
<evidence type="ECO:0000313" key="5">
    <source>
        <dbReference type="Proteomes" id="UP000308092"/>
    </source>
</evidence>
<sequence length="212" mass="22115">MHAFSFLLVLSSIGAHAVPLLHPRANDTLKGREVPYSIVNVGDESGTSLTPALETVTVVHPPPPVTLTVTQTRSAIPSSSGFVVPPAWSIGPIPTGTPGGKPEINPRGFNTSKRSSPNLKRSTVANSTEPRSLAARSNGTETSNLHARSNATSHGLGARSNMVASLLRGRSDKNGTTTTKLSARSNGSETRTLLARGDSTNHGRSLNSTLPV</sequence>
<evidence type="ECO:0000256" key="2">
    <source>
        <dbReference type="SAM" id="SignalP"/>
    </source>
</evidence>
<feature type="compositionally biased region" description="Polar residues" evidence="1">
    <location>
        <begin position="108"/>
        <end position="153"/>
    </location>
</feature>
<dbReference type="EMBL" id="SOSA01000029">
    <property type="protein sequence ID" value="THC98998.1"/>
    <property type="molecule type" value="Genomic_DNA"/>
</dbReference>
<reference evidence="4 5" key="1">
    <citation type="submission" date="2019-03" db="EMBL/GenBank/DDBJ databases">
        <title>The genome sequence of a newly discovered highly antifungal drug resistant Aspergillus species, Aspergillus tanneri NIH 1004.</title>
        <authorList>
            <person name="Mounaud S."/>
            <person name="Singh I."/>
            <person name="Joardar V."/>
            <person name="Pakala S."/>
            <person name="Pakala S."/>
            <person name="Venepally P."/>
            <person name="Hoover J."/>
            <person name="Nierman W."/>
            <person name="Chung J."/>
            <person name="Losada L."/>
        </authorList>
    </citation>
    <scope>NUCLEOTIDE SEQUENCE [LARGE SCALE GENOMIC DNA]</scope>
    <source>
        <strain evidence="4 5">NIH1004</strain>
    </source>
</reference>
<proteinExistence type="predicted"/>
<comment type="caution">
    <text evidence="4">The sequence shown here is derived from an EMBL/GenBank/DDBJ whole genome shotgun (WGS) entry which is preliminary data.</text>
</comment>
<name>A0A4S3JUE2_9EURO</name>
<feature type="compositionally biased region" description="Polar residues" evidence="1">
    <location>
        <begin position="174"/>
        <end position="191"/>
    </location>
</feature>
<dbReference type="Proteomes" id="UP000324241">
    <property type="component" value="Unassembled WGS sequence"/>
</dbReference>
<feature type="signal peptide" evidence="2">
    <location>
        <begin position="1"/>
        <end position="17"/>
    </location>
</feature>
<feature type="compositionally biased region" description="Polar residues" evidence="1">
    <location>
        <begin position="198"/>
        <end position="212"/>
    </location>
</feature>
<dbReference type="AlphaFoldDB" id="A0A4S3JUE2"/>
<dbReference type="RefSeq" id="XP_033425517.1">
    <property type="nucleotide sequence ID" value="XM_033572202.1"/>
</dbReference>
<gene>
    <name evidence="3" type="ORF">ATNIH1004_007582</name>
    <name evidence="4" type="ORF">EYZ11_001549</name>
</gene>
<organism evidence="4 5">
    <name type="scientific">Aspergillus tanneri</name>
    <dbReference type="NCBI Taxonomy" id="1220188"/>
    <lineage>
        <taxon>Eukaryota</taxon>
        <taxon>Fungi</taxon>
        <taxon>Dikarya</taxon>
        <taxon>Ascomycota</taxon>
        <taxon>Pezizomycotina</taxon>
        <taxon>Eurotiomycetes</taxon>
        <taxon>Eurotiomycetidae</taxon>
        <taxon>Eurotiales</taxon>
        <taxon>Aspergillaceae</taxon>
        <taxon>Aspergillus</taxon>
        <taxon>Aspergillus subgen. Circumdati</taxon>
    </lineage>
</organism>
<dbReference type="Proteomes" id="UP000308092">
    <property type="component" value="Unassembled WGS sequence"/>
</dbReference>
<feature type="chain" id="PRO_5036122171" evidence="2">
    <location>
        <begin position="18"/>
        <end position="212"/>
    </location>
</feature>
<accession>A0A4S3JUE2</accession>
<dbReference type="STRING" id="1220188.A0A4S3JUE2"/>
<evidence type="ECO:0000313" key="4">
    <source>
        <dbReference type="EMBL" id="THC98998.1"/>
    </source>
</evidence>
<dbReference type="OrthoDB" id="4490287at2759"/>
<dbReference type="GeneID" id="54330284"/>
<feature type="region of interest" description="Disordered" evidence="1">
    <location>
        <begin position="92"/>
        <end position="212"/>
    </location>
</feature>
<keyword evidence="5" id="KW-1185">Reference proteome</keyword>
<evidence type="ECO:0000313" key="3">
    <source>
        <dbReference type="EMBL" id="KAA8646156.1"/>
    </source>
</evidence>
<keyword evidence="2" id="KW-0732">Signal</keyword>
<feature type="compositionally biased region" description="Low complexity" evidence="1">
    <location>
        <begin position="92"/>
        <end position="102"/>
    </location>
</feature>
<dbReference type="EMBL" id="QUQM01000007">
    <property type="protein sequence ID" value="KAA8646156.1"/>
    <property type="molecule type" value="Genomic_DNA"/>
</dbReference>
<evidence type="ECO:0000313" key="6">
    <source>
        <dbReference type="Proteomes" id="UP000324241"/>
    </source>
</evidence>
<protein>
    <submittedName>
        <fullName evidence="4">Uncharacterized protein</fullName>
    </submittedName>
</protein>
<evidence type="ECO:0000256" key="1">
    <source>
        <dbReference type="SAM" id="MobiDB-lite"/>
    </source>
</evidence>